<protein>
    <submittedName>
        <fullName evidence="3">RICIN domain-containing protein</fullName>
    </submittedName>
</protein>
<keyword evidence="4" id="KW-1185">Reference proteome</keyword>
<dbReference type="InterPro" id="IPR000772">
    <property type="entry name" value="Ricin_B_lectin"/>
</dbReference>
<dbReference type="SUPFAM" id="SSF50370">
    <property type="entry name" value="Ricin B-like lectins"/>
    <property type="match status" value="1"/>
</dbReference>
<name>A0ABN3QSY4_9ACTN</name>
<evidence type="ECO:0000313" key="3">
    <source>
        <dbReference type="EMBL" id="GAA2634253.1"/>
    </source>
</evidence>
<sequence>MHSSPISPRRRREPVRGGAQGRRLRTSTALAALLASLATVALPGTMARAADTTVTVDFSTAGGAPGYGASGTIYGMTVDGSLPQDHFYKDIKWKFMRAGGAQLNSGGYGTSVAAYQTRWAATLTQYKRTKALGGTFIILPHDLWGSDGTTTQGWPGDNGDWTLFDKFLDQLIGDVKANNMTVQWDIWNEPDWAPFWAPSQAQYLEMWKRAYQKIRANFPGAVVVGPSTAGKPSASGGGAWWNTYLDYVKANNVEPDIYSWHDLPGDPVTDANAVRSKLSARSMTTSRPFQVNEYANTTEQNPGRGGWYISRLERAGADGLRANWASAGNLHDFQANLLTKTGSQYLPLGEWFLYRYYGSQTGNIVKVTAGTGTDGLATKDNTAKNAKILLGSNGNTGNTTVNLNRLDTTSVVEDSKVRAVVQRIPNNGGAAVTGPVTVSDQRLTVSGNAASVSVPWTDARDGYTVTLLPPSNITVSTVAVAQHSGRCLDDTNLSTANGTQYQQYDCEGGYQQMFDFKPVTGRANTYTLVNQHSGKCLDVSGRSTADGAAVIQYTCNGATNQMFTLNPVAALGNSKDYQLAAVHSGKCVDVSEISTAPGAKIHQWTCDPASALNSKKNQIWRLQGMG</sequence>
<organism evidence="3 4">
    <name type="scientific">Streptomyces vastus</name>
    <dbReference type="NCBI Taxonomy" id="285451"/>
    <lineage>
        <taxon>Bacteria</taxon>
        <taxon>Bacillati</taxon>
        <taxon>Actinomycetota</taxon>
        <taxon>Actinomycetes</taxon>
        <taxon>Kitasatosporales</taxon>
        <taxon>Streptomycetaceae</taxon>
        <taxon>Streptomyces</taxon>
    </lineage>
</organism>
<dbReference type="Gene3D" id="3.20.20.80">
    <property type="entry name" value="Glycosidases"/>
    <property type="match status" value="1"/>
</dbReference>
<dbReference type="Gene3D" id="2.80.10.50">
    <property type="match status" value="2"/>
</dbReference>
<dbReference type="Proteomes" id="UP001500151">
    <property type="component" value="Unassembled WGS sequence"/>
</dbReference>
<dbReference type="SUPFAM" id="SSF51445">
    <property type="entry name" value="(Trans)glycosidases"/>
    <property type="match status" value="1"/>
</dbReference>
<dbReference type="EMBL" id="BAAASJ010000031">
    <property type="protein sequence ID" value="GAA2634253.1"/>
    <property type="molecule type" value="Genomic_DNA"/>
</dbReference>
<dbReference type="Pfam" id="PF14200">
    <property type="entry name" value="RicinB_lectin_2"/>
    <property type="match status" value="1"/>
</dbReference>
<accession>A0ABN3QSY4</accession>
<proteinExistence type="predicted"/>
<dbReference type="InterPro" id="IPR035992">
    <property type="entry name" value="Ricin_B-like_lectins"/>
</dbReference>
<dbReference type="InterPro" id="IPR017853">
    <property type="entry name" value="GH"/>
</dbReference>
<dbReference type="PROSITE" id="PS50231">
    <property type="entry name" value="RICIN_B_LECTIN"/>
    <property type="match status" value="1"/>
</dbReference>
<reference evidence="3 4" key="1">
    <citation type="journal article" date="2019" name="Int. J. Syst. Evol. Microbiol.">
        <title>The Global Catalogue of Microorganisms (GCM) 10K type strain sequencing project: providing services to taxonomists for standard genome sequencing and annotation.</title>
        <authorList>
            <consortium name="The Broad Institute Genomics Platform"/>
            <consortium name="The Broad Institute Genome Sequencing Center for Infectious Disease"/>
            <person name="Wu L."/>
            <person name="Ma J."/>
        </authorList>
    </citation>
    <scope>NUCLEOTIDE SEQUENCE [LARGE SCALE GENOMIC DNA]</scope>
    <source>
        <strain evidence="3 4">JCM 4524</strain>
    </source>
</reference>
<dbReference type="RefSeq" id="WP_344390319.1">
    <property type="nucleotide sequence ID" value="NZ_BAAASJ010000031.1"/>
</dbReference>
<evidence type="ECO:0000256" key="1">
    <source>
        <dbReference type="SAM" id="MobiDB-lite"/>
    </source>
</evidence>
<evidence type="ECO:0000313" key="4">
    <source>
        <dbReference type="Proteomes" id="UP001500151"/>
    </source>
</evidence>
<comment type="caution">
    <text evidence="3">The sequence shown here is derived from an EMBL/GenBank/DDBJ whole genome shotgun (WGS) entry which is preliminary data.</text>
</comment>
<feature type="domain" description="Ricin B lectin" evidence="2">
    <location>
        <begin position="476"/>
        <end position="623"/>
    </location>
</feature>
<dbReference type="SMART" id="SM00458">
    <property type="entry name" value="RICIN"/>
    <property type="match status" value="1"/>
</dbReference>
<evidence type="ECO:0000259" key="2">
    <source>
        <dbReference type="SMART" id="SM00458"/>
    </source>
</evidence>
<feature type="region of interest" description="Disordered" evidence="1">
    <location>
        <begin position="1"/>
        <end position="22"/>
    </location>
</feature>
<dbReference type="CDD" id="cd00161">
    <property type="entry name" value="beta-trefoil_Ricin-like"/>
    <property type="match status" value="1"/>
</dbReference>
<gene>
    <name evidence="3" type="ORF">GCM10010307_29330</name>
</gene>